<dbReference type="PROSITE" id="PS51257">
    <property type="entry name" value="PROKAR_LIPOPROTEIN"/>
    <property type="match status" value="1"/>
</dbReference>
<proteinExistence type="predicted"/>
<gene>
    <name evidence="1" type="ORF">SAMN02927897_00788</name>
</gene>
<dbReference type="AlphaFoldDB" id="A0A1G4XG64"/>
<dbReference type="EMBL" id="FMUI01000002">
    <property type="protein sequence ID" value="SCX40209.1"/>
    <property type="molecule type" value="Genomic_DNA"/>
</dbReference>
<protein>
    <recommendedName>
        <fullName evidence="3">Lipoprotein</fullName>
    </recommendedName>
</protein>
<organism evidence="1 2">
    <name type="scientific">Kosakonia sacchari</name>
    <dbReference type="NCBI Taxonomy" id="1158459"/>
    <lineage>
        <taxon>Bacteria</taxon>
        <taxon>Pseudomonadati</taxon>
        <taxon>Pseudomonadota</taxon>
        <taxon>Gammaproteobacteria</taxon>
        <taxon>Enterobacterales</taxon>
        <taxon>Enterobacteriaceae</taxon>
        <taxon>Kosakonia</taxon>
    </lineage>
</organism>
<dbReference type="Proteomes" id="UP000183569">
    <property type="component" value="Unassembled WGS sequence"/>
</dbReference>
<evidence type="ECO:0000313" key="2">
    <source>
        <dbReference type="Proteomes" id="UP000183569"/>
    </source>
</evidence>
<dbReference type="RefSeq" id="WP_040016490.1">
    <property type="nucleotide sequence ID" value="NZ_FMUI01000002.1"/>
</dbReference>
<sequence length="286" mass="31085">MPVKRTLLFISALLAGCASEHVNTVSYNPQAIKEGGIEEMRAFISGEPCPAALDEDRGSNEAAALLLAVATPILSETLKYGFSLISKVGSNMAKPYPVNAYIYPNETTIISSAQCLTLVYGQFGGSGKNNLTTPGLPYQYYNTPLLAGQLTSNLGFAMQIKIQRSEDRLSFVPYSLFYPKQLRPYGINNHHGLTVAIDFGGNDVTMEFDKVEVGRYYNQKAVITHGKTIELAKVTPYTLKITVTEGPDNETLAGLLQAVSSSDVVAAQQQILKTYIDKKIAEKTGK</sequence>
<evidence type="ECO:0000313" key="1">
    <source>
        <dbReference type="EMBL" id="SCX40209.1"/>
    </source>
</evidence>
<evidence type="ECO:0008006" key="3">
    <source>
        <dbReference type="Google" id="ProtNLM"/>
    </source>
</evidence>
<reference evidence="1 2" key="1">
    <citation type="submission" date="2016-10" db="EMBL/GenBank/DDBJ databases">
        <authorList>
            <person name="Varghese N."/>
            <person name="Submissions S."/>
        </authorList>
    </citation>
    <scope>NUCLEOTIDE SEQUENCE [LARGE SCALE GENOMIC DNA]</scope>
    <source>
        <strain evidence="1 2">CGMCC 1.12102</strain>
    </source>
</reference>
<name>A0A1G4XG64_9ENTR</name>
<comment type="caution">
    <text evidence="1">The sequence shown here is derived from an EMBL/GenBank/DDBJ whole genome shotgun (WGS) entry which is preliminary data.</text>
</comment>
<accession>A0A1G4XG64</accession>
<dbReference type="GeneID" id="23845271"/>